<proteinExistence type="predicted"/>
<dbReference type="EMBL" id="PJNB01000001">
    <property type="protein sequence ID" value="PKW16334.1"/>
    <property type="molecule type" value="Genomic_DNA"/>
</dbReference>
<feature type="compositionally biased region" description="Low complexity" evidence="1">
    <location>
        <begin position="584"/>
        <end position="598"/>
    </location>
</feature>
<organism evidence="2 3">
    <name type="scientific">Saccharopolyspora spinosa</name>
    <dbReference type="NCBI Taxonomy" id="60894"/>
    <lineage>
        <taxon>Bacteria</taxon>
        <taxon>Bacillati</taxon>
        <taxon>Actinomycetota</taxon>
        <taxon>Actinomycetes</taxon>
        <taxon>Pseudonocardiales</taxon>
        <taxon>Pseudonocardiaceae</taxon>
        <taxon>Saccharopolyspora</taxon>
    </lineage>
</organism>
<evidence type="ECO:0000256" key="1">
    <source>
        <dbReference type="SAM" id="MobiDB-lite"/>
    </source>
</evidence>
<accession>A0A2N3Y091</accession>
<dbReference type="STRING" id="994479.GCA_000194155_07105"/>
<dbReference type="AlphaFoldDB" id="A0A2N3Y091"/>
<evidence type="ECO:0000313" key="3">
    <source>
        <dbReference type="Proteomes" id="UP000233786"/>
    </source>
</evidence>
<comment type="caution">
    <text evidence="2">The sequence shown here is derived from an EMBL/GenBank/DDBJ whole genome shotgun (WGS) entry which is preliminary data.</text>
</comment>
<evidence type="ECO:0000313" key="2">
    <source>
        <dbReference type="EMBL" id="PKW16334.1"/>
    </source>
</evidence>
<sequence>MDSRIDSLHCEYLVGQRDSAAARAFDQIARTTLPGALDTALTALTGIGEAVYVCRDIRSDCVLDPDAPDLARRWAEALAGAIIRAIGDEGQDGMKVMRFADQADYTARYLADHVHGRAVGRWYYRPLAPSGHRPPDVTVLDAIRGPSAGPVLAALHRQGTLPDVLSVLDDDAHTAVAEQWCLPTDPTPKEPVRSGGVRIADLSTLWTLGVVLPEDIVRRLGRWHSSSALADDVFSVLRRIGLRGLLRRTGALLPEAARARVPWELNRLGVTQFDRWLSDATLSVAATYSPFGVAGSWPFSRLGMELNLVFPRGTPGHDWRLSLIGTPDQQLSTVTTMVEGWLAAIAVRLGGTPVLLGFGAALAADMAADRDHQTASGGVAPSTAENMPPIPEYVQPVRENVSSASENEPSLPDNLPSAPENLSYVPENLPSAPENEPSVPRDVMRAAERERREAENIPYAVVNVNSPLLLPDFTRFRPAVVLANQDDPIAGAIRPELGGETPSTVLAFFADHGVPLLRTGSIARAQDSVFAEWRVAMAHRLGGVPVELGRTTPAPAAPTPAIPTAAIPTPATPTPAAPTPATPSPAMTTPAAGGPPAAKVRDAARRLLTDAPGAVELGQRIGAAGPGHYSTVLLTAALIAEHPDWAGKPTVIQVVTDAMAAWRNPDGSAESDELARVLTMTAVNRPDEIVTSPNAGVLLLLRSVSDLRLPALLTRAGFADGLSATLLAVAARLTGTNPSDPAAHVFAGLPEQSPGTLLELWRQADGDRCAKVRDAVILAAQAQRITLDSDPADALPDGLLGVPSADATVGLVAVAVLRAWSRWLGQFAESSPGYLAGHFLCRAGTVRLTENEVVVELTGGPLDVILHLAGHDAPIAAVPWLGRRNVTYRIGAR</sequence>
<reference evidence="2" key="1">
    <citation type="submission" date="2017-12" db="EMBL/GenBank/DDBJ databases">
        <title>Sequencing the genomes of 1000 Actinobacteria strains.</title>
        <authorList>
            <person name="Klenk H.-P."/>
        </authorList>
    </citation>
    <scope>NUCLEOTIDE SEQUENCE [LARGE SCALE GENOMIC DNA]</scope>
    <source>
        <strain evidence="2">DSM 44228</strain>
    </source>
</reference>
<name>A0A2N3Y091_SACSN</name>
<protein>
    <submittedName>
        <fullName evidence="2">Uncharacterized protein</fullName>
    </submittedName>
</protein>
<dbReference type="RefSeq" id="WP_010314563.1">
    <property type="nucleotide sequence ID" value="NZ_CP061007.1"/>
</dbReference>
<gene>
    <name evidence="2" type="ORF">A8926_4155</name>
</gene>
<dbReference type="Proteomes" id="UP000233786">
    <property type="component" value="Unassembled WGS sequence"/>
</dbReference>
<feature type="region of interest" description="Disordered" evidence="1">
    <location>
        <begin position="550"/>
        <end position="599"/>
    </location>
</feature>
<keyword evidence="3" id="KW-1185">Reference proteome</keyword>
<feature type="region of interest" description="Disordered" evidence="1">
    <location>
        <begin position="398"/>
        <end position="441"/>
    </location>
</feature>
<feature type="compositionally biased region" description="Pro residues" evidence="1">
    <location>
        <begin position="570"/>
        <end position="583"/>
    </location>
</feature>